<dbReference type="RefSeq" id="XP_012178783.1">
    <property type="nucleotide sequence ID" value="XM_012323393.1"/>
</dbReference>
<dbReference type="HOGENOM" id="CLU_036316_4_1_1"/>
<dbReference type="OrthoDB" id="2788229at2759"/>
<dbReference type="STRING" id="599839.J4GKG9"/>
<dbReference type="EMBL" id="HE796936">
    <property type="protein sequence ID" value="CCL99500.1"/>
    <property type="molecule type" value="Genomic_DNA"/>
</dbReference>
<dbReference type="GeneID" id="24094411"/>
<reference evidence="1 2" key="1">
    <citation type="journal article" date="2012" name="Appl. Environ. Microbiol.">
        <title>Short-read sequencing for genomic analysis of the brown rot fungus Fibroporia radiculosa.</title>
        <authorList>
            <person name="Tang J.D."/>
            <person name="Perkins A.D."/>
            <person name="Sonstegard T.S."/>
            <person name="Schroeder S.G."/>
            <person name="Burgess S.C."/>
            <person name="Diehl S.V."/>
        </authorList>
    </citation>
    <scope>NUCLEOTIDE SEQUENCE [LARGE SCALE GENOMIC DNA]</scope>
    <source>
        <strain evidence="1 2">TFFH 294</strain>
    </source>
</reference>
<dbReference type="InParanoid" id="J4GKG9"/>
<gene>
    <name evidence="1" type="ORF">FIBRA_01518</name>
</gene>
<dbReference type="Proteomes" id="UP000006352">
    <property type="component" value="Unassembled WGS sequence"/>
</dbReference>
<evidence type="ECO:0000313" key="2">
    <source>
        <dbReference type="Proteomes" id="UP000006352"/>
    </source>
</evidence>
<accession>J4GKG9</accession>
<dbReference type="AlphaFoldDB" id="J4GKG9"/>
<protein>
    <recommendedName>
        <fullName evidence="3">F-box domain-containing protein</fullName>
    </recommendedName>
</protein>
<sequence length="323" mass="36688">MDQEAPRILLKLTQVERLSIKNWSATIMSSQTRRNFRKFFPEIKVLSLQDVSFAAYDFPLLLVSCPKLSAVHLEAVYWQFRDKVMMPLPSPKCQIQTLSLRESTAIVAFWLANSPFEMSLQNFEAFWGDPVQATYVRAFLEKAGSRLQQVTLGFHPQQDRVDEFQSQFGSDVTLADIGLCHNTELTSIRIQDDLSGYHPPDALAHKWVSNVIAQLMSPHLCDIYIKLILSSLPTVGGLDWEQIDQHLVRLAITEPRLKVTFYVSLVDFAASECVVPTRMMVDAIVRRLPRLTAQTRRLGVVCENTQDDQPLSLIPFAGAFMED</sequence>
<proteinExistence type="predicted"/>
<evidence type="ECO:0008006" key="3">
    <source>
        <dbReference type="Google" id="ProtNLM"/>
    </source>
</evidence>
<name>J4GKG9_9APHY</name>
<evidence type="ECO:0000313" key="1">
    <source>
        <dbReference type="EMBL" id="CCL99500.1"/>
    </source>
</evidence>
<organism evidence="1 2">
    <name type="scientific">Fibroporia radiculosa</name>
    <dbReference type="NCBI Taxonomy" id="599839"/>
    <lineage>
        <taxon>Eukaryota</taxon>
        <taxon>Fungi</taxon>
        <taxon>Dikarya</taxon>
        <taxon>Basidiomycota</taxon>
        <taxon>Agaricomycotina</taxon>
        <taxon>Agaricomycetes</taxon>
        <taxon>Polyporales</taxon>
        <taxon>Fibroporiaceae</taxon>
        <taxon>Fibroporia</taxon>
    </lineage>
</organism>
<keyword evidence="2" id="KW-1185">Reference proteome</keyword>